<accession>B4HDT3</accession>
<keyword evidence="3" id="KW-1185">Reference proteome</keyword>
<feature type="region of interest" description="Disordered" evidence="1">
    <location>
        <begin position="81"/>
        <end position="106"/>
    </location>
</feature>
<evidence type="ECO:0000313" key="3">
    <source>
        <dbReference type="Proteomes" id="UP000001292"/>
    </source>
</evidence>
<organism evidence="3">
    <name type="scientific">Drosophila sechellia</name>
    <name type="common">Fruit fly</name>
    <dbReference type="NCBI Taxonomy" id="7238"/>
    <lineage>
        <taxon>Eukaryota</taxon>
        <taxon>Metazoa</taxon>
        <taxon>Ecdysozoa</taxon>
        <taxon>Arthropoda</taxon>
        <taxon>Hexapoda</taxon>
        <taxon>Insecta</taxon>
        <taxon>Pterygota</taxon>
        <taxon>Neoptera</taxon>
        <taxon>Endopterygota</taxon>
        <taxon>Diptera</taxon>
        <taxon>Brachycera</taxon>
        <taxon>Muscomorpha</taxon>
        <taxon>Ephydroidea</taxon>
        <taxon>Drosophilidae</taxon>
        <taxon>Drosophila</taxon>
        <taxon>Sophophora</taxon>
    </lineage>
</organism>
<name>B4HDT3_DROSE</name>
<evidence type="ECO:0000313" key="2">
    <source>
        <dbReference type="EMBL" id="EDW41023.1"/>
    </source>
</evidence>
<proteinExistence type="predicted"/>
<evidence type="ECO:0000256" key="1">
    <source>
        <dbReference type="SAM" id="MobiDB-lite"/>
    </source>
</evidence>
<reference evidence="2 3" key="1">
    <citation type="journal article" date="2007" name="Nature">
        <title>Evolution of genes and genomes on the Drosophila phylogeny.</title>
        <authorList>
            <consortium name="Drosophila 12 Genomes Consortium"/>
            <person name="Clark A.G."/>
            <person name="Eisen M.B."/>
            <person name="Smith D.R."/>
            <person name="Bergman C.M."/>
            <person name="Oliver B."/>
            <person name="Markow T.A."/>
            <person name="Kaufman T.C."/>
            <person name="Kellis M."/>
            <person name="Gelbart W."/>
            <person name="Iyer V.N."/>
            <person name="Pollard D.A."/>
            <person name="Sackton T.B."/>
            <person name="Larracuente A.M."/>
            <person name="Singh N.D."/>
            <person name="Abad J.P."/>
            <person name="Abt D.N."/>
            <person name="Adryan B."/>
            <person name="Aguade M."/>
            <person name="Akashi H."/>
            <person name="Anderson W.W."/>
            <person name="Aquadro C.F."/>
            <person name="Ardell D.H."/>
            <person name="Arguello R."/>
            <person name="Artieri C.G."/>
            <person name="Barbash D.A."/>
            <person name="Barker D."/>
            <person name="Barsanti P."/>
            <person name="Batterham P."/>
            <person name="Batzoglou S."/>
            <person name="Begun D."/>
            <person name="Bhutkar A."/>
            <person name="Blanco E."/>
            <person name="Bosak S.A."/>
            <person name="Bradley R.K."/>
            <person name="Brand A.D."/>
            <person name="Brent M.R."/>
            <person name="Brooks A.N."/>
            <person name="Brown R.H."/>
            <person name="Butlin R.K."/>
            <person name="Caggese C."/>
            <person name="Calvi B.R."/>
            <person name="Bernardo de Carvalho A."/>
            <person name="Caspi A."/>
            <person name="Castrezana S."/>
            <person name="Celniker S.E."/>
            <person name="Chang J.L."/>
            <person name="Chapple C."/>
            <person name="Chatterji S."/>
            <person name="Chinwalla A."/>
            <person name="Civetta A."/>
            <person name="Clifton S.W."/>
            <person name="Comeron J.M."/>
            <person name="Costello J.C."/>
            <person name="Coyne J.A."/>
            <person name="Daub J."/>
            <person name="David R.G."/>
            <person name="Delcher A.L."/>
            <person name="Delehaunty K."/>
            <person name="Do C.B."/>
            <person name="Ebling H."/>
            <person name="Edwards K."/>
            <person name="Eickbush T."/>
            <person name="Evans J.D."/>
            <person name="Filipski A."/>
            <person name="Findeiss S."/>
            <person name="Freyhult E."/>
            <person name="Fulton L."/>
            <person name="Fulton R."/>
            <person name="Garcia A.C."/>
            <person name="Gardiner A."/>
            <person name="Garfield D.A."/>
            <person name="Garvin B.E."/>
            <person name="Gibson G."/>
            <person name="Gilbert D."/>
            <person name="Gnerre S."/>
            <person name="Godfrey J."/>
            <person name="Good R."/>
            <person name="Gotea V."/>
            <person name="Gravely B."/>
            <person name="Greenberg A.J."/>
            <person name="Griffiths-Jones S."/>
            <person name="Gross S."/>
            <person name="Guigo R."/>
            <person name="Gustafson E.A."/>
            <person name="Haerty W."/>
            <person name="Hahn M.W."/>
            <person name="Halligan D.L."/>
            <person name="Halpern A.L."/>
            <person name="Halter G.M."/>
            <person name="Han M.V."/>
            <person name="Heger A."/>
            <person name="Hillier L."/>
            <person name="Hinrichs A.S."/>
            <person name="Holmes I."/>
            <person name="Hoskins R.A."/>
            <person name="Hubisz M.J."/>
            <person name="Hultmark D."/>
            <person name="Huntley M.A."/>
            <person name="Jaffe D.B."/>
            <person name="Jagadeeshan S."/>
            <person name="Jeck W.R."/>
            <person name="Johnson J."/>
            <person name="Jones C.D."/>
            <person name="Jordan W.C."/>
            <person name="Karpen G.H."/>
            <person name="Kataoka E."/>
            <person name="Keightley P.D."/>
            <person name="Kheradpour P."/>
            <person name="Kirkness E.F."/>
            <person name="Koerich L.B."/>
            <person name="Kristiansen K."/>
            <person name="Kudrna D."/>
            <person name="Kulathinal R.J."/>
            <person name="Kumar S."/>
            <person name="Kwok R."/>
            <person name="Lander E."/>
            <person name="Langley C.H."/>
            <person name="Lapoint R."/>
            <person name="Lazzaro B.P."/>
            <person name="Lee S.J."/>
            <person name="Levesque L."/>
            <person name="Li R."/>
            <person name="Lin C.F."/>
            <person name="Lin M.F."/>
            <person name="Lindblad-Toh K."/>
            <person name="Llopart A."/>
            <person name="Long M."/>
            <person name="Low L."/>
            <person name="Lozovsky E."/>
            <person name="Lu J."/>
            <person name="Luo M."/>
            <person name="Machado C.A."/>
            <person name="Makalowski W."/>
            <person name="Marzo M."/>
            <person name="Matsuda M."/>
            <person name="Matzkin L."/>
            <person name="McAllister B."/>
            <person name="McBride C.S."/>
            <person name="McKernan B."/>
            <person name="McKernan K."/>
            <person name="Mendez-Lago M."/>
            <person name="Minx P."/>
            <person name="Mollenhauer M.U."/>
            <person name="Montooth K."/>
            <person name="Mount S.M."/>
            <person name="Mu X."/>
            <person name="Myers E."/>
            <person name="Negre B."/>
            <person name="Newfeld S."/>
            <person name="Nielsen R."/>
            <person name="Noor M.A."/>
            <person name="O'Grady P."/>
            <person name="Pachter L."/>
            <person name="Papaceit M."/>
            <person name="Parisi M.J."/>
            <person name="Parisi M."/>
            <person name="Parts L."/>
            <person name="Pedersen J.S."/>
            <person name="Pesole G."/>
            <person name="Phillippy A.M."/>
            <person name="Ponting C.P."/>
            <person name="Pop M."/>
            <person name="Porcelli D."/>
            <person name="Powell J.R."/>
            <person name="Prohaska S."/>
            <person name="Pruitt K."/>
            <person name="Puig M."/>
            <person name="Quesneville H."/>
            <person name="Ram K.R."/>
            <person name="Rand D."/>
            <person name="Rasmussen M.D."/>
            <person name="Reed L.K."/>
            <person name="Reenan R."/>
            <person name="Reily A."/>
            <person name="Remington K.A."/>
            <person name="Rieger T.T."/>
            <person name="Ritchie M.G."/>
            <person name="Robin C."/>
            <person name="Rogers Y.H."/>
            <person name="Rohde C."/>
            <person name="Rozas J."/>
            <person name="Rubenfield M.J."/>
            <person name="Ruiz A."/>
            <person name="Russo S."/>
            <person name="Salzberg S.L."/>
            <person name="Sanchez-Gracia A."/>
            <person name="Saranga D.J."/>
            <person name="Sato H."/>
            <person name="Schaeffer S.W."/>
            <person name="Schatz M.C."/>
            <person name="Schlenke T."/>
            <person name="Schwartz R."/>
            <person name="Segarra C."/>
            <person name="Singh R.S."/>
            <person name="Sirot L."/>
            <person name="Sirota M."/>
            <person name="Sisneros N.B."/>
            <person name="Smith C.D."/>
            <person name="Smith T.F."/>
            <person name="Spieth J."/>
            <person name="Stage D.E."/>
            <person name="Stark A."/>
            <person name="Stephan W."/>
            <person name="Strausberg R.L."/>
            <person name="Strempel S."/>
            <person name="Sturgill D."/>
            <person name="Sutton G."/>
            <person name="Sutton G.G."/>
            <person name="Tao W."/>
            <person name="Teichmann S."/>
            <person name="Tobari Y.N."/>
            <person name="Tomimura Y."/>
            <person name="Tsolas J.M."/>
            <person name="Valente V.L."/>
            <person name="Venter E."/>
            <person name="Venter J.C."/>
            <person name="Vicario S."/>
            <person name="Vieira F.G."/>
            <person name="Vilella A.J."/>
            <person name="Villasante A."/>
            <person name="Walenz B."/>
            <person name="Wang J."/>
            <person name="Wasserman M."/>
            <person name="Watts T."/>
            <person name="Wilson D."/>
            <person name="Wilson R.K."/>
            <person name="Wing R.A."/>
            <person name="Wolfner M.F."/>
            <person name="Wong A."/>
            <person name="Wong G.K."/>
            <person name="Wu C.I."/>
            <person name="Wu G."/>
            <person name="Yamamoto D."/>
            <person name="Yang H.P."/>
            <person name="Yang S.P."/>
            <person name="Yorke J.A."/>
            <person name="Yoshida K."/>
            <person name="Zdobnov E."/>
            <person name="Zhang P."/>
            <person name="Zhang Y."/>
            <person name="Zimin A.V."/>
            <person name="Baldwin J."/>
            <person name="Abdouelleil A."/>
            <person name="Abdulkadir J."/>
            <person name="Abebe A."/>
            <person name="Abera B."/>
            <person name="Abreu J."/>
            <person name="Acer S.C."/>
            <person name="Aftuck L."/>
            <person name="Alexander A."/>
            <person name="An P."/>
            <person name="Anderson E."/>
            <person name="Anderson S."/>
            <person name="Arachi H."/>
            <person name="Azer M."/>
            <person name="Bachantsang P."/>
            <person name="Barry A."/>
            <person name="Bayul T."/>
            <person name="Berlin A."/>
            <person name="Bessette D."/>
            <person name="Bloom T."/>
            <person name="Blye J."/>
            <person name="Boguslavskiy L."/>
            <person name="Bonnet C."/>
            <person name="Boukhgalter B."/>
            <person name="Bourzgui I."/>
            <person name="Brown A."/>
            <person name="Cahill P."/>
            <person name="Channer S."/>
            <person name="Cheshatsang Y."/>
            <person name="Chuda L."/>
            <person name="Citroen M."/>
            <person name="Collymore A."/>
            <person name="Cooke P."/>
            <person name="Costello M."/>
            <person name="D'Aco K."/>
            <person name="Daza R."/>
            <person name="De Haan G."/>
            <person name="DeGray S."/>
            <person name="DeMaso C."/>
            <person name="Dhargay N."/>
            <person name="Dooley K."/>
            <person name="Dooley E."/>
            <person name="Doricent M."/>
            <person name="Dorje P."/>
            <person name="Dorjee K."/>
            <person name="Dupes A."/>
            <person name="Elong R."/>
            <person name="Falk J."/>
            <person name="Farina A."/>
            <person name="Faro S."/>
            <person name="Ferguson D."/>
            <person name="Fisher S."/>
            <person name="Foley C.D."/>
            <person name="Franke A."/>
            <person name="Friedrich D."/>
            <person name="Gadbois L."/>
            <person name="Gearin G."/>
            <person name="Gearin C.R."/>
            <person name="Giannoukos G."/>
            <person name="Goode T."/>
            <person name="Graham J."/>
            <person name="Grandbois E."/>
            <person name="Grewal S."/>
            <person name="Gyaltsen K."/>
            <person name="Hafez N."/>
            <person name="Hagos B."/>
            <person name="Hall J."/>
            <person name="Henson C."/>
            <person name="Hollinger A."/>
            <person name="Honan T."/>
            <person name="Huard M.D."/>
            <person name="Hughes L."/>
            <person name="Hurhula B."/>
            <person name="Husby M.E."/>
            <person name="Kamat A."/>
            <person name="Kanga B."/>
            <person name="Kashin S."/>
            <person name="Khazanovich D."/>
            <person name="Kisner P."/>
            <person name="Lance K."/>
            <person name="Lara M."/>
            <person name="Lee W."/>
            <person name="Lennon N."/>
            <person name="Letendre F."/>
            <person name="LeVine R."/>
            <person name="Lipovsky A."/>
            <person name="Liu X."/>
            <person name="Liu J."/>
            <person name="Liu S."/>
            <person name="Lokyitsang T."/>
            <person name="Lokyitsang Y."/>
            <person name="Lubonja R."/>
            <person name="Lui A."/>
            <person name="MacDonald P."/>
            <person name="Magnisalis V."/>
            <person name="Maru K."/>
            <person name="Matthews C."/>
            <person name="McCusker W."/>
            <person name="McDonough S."/>
            <person name="Mehta T."/>
            <person name="Meldrim J."/>
            <person name="Meneus L."/>
            <person name="Mihai O."/>
            <person name="Mihalev A."/>
            <person name="Mihova T."/>
            <person name="Mittelman R."/>
            <person name="Mlenga V."/>
            <person name="Montmayeur A."/>
            <person name="Mulrain L."/>
            <person name="Navidi A."/>
            <person name="Naylor J."/>
            <person name="Negash T."/>
            <person name="Nguyen T."/>
            <person name="Nguyen N."/>
            <person name="Nicol R."/>
            <person name="Norbu C."/>
            <person name="Norbu N."/>
            <person name="Novod N."/>
            <person name="O'Neill B."/>
            <person name="Osman S."/>
            <person name="Markiewicz E."/>
            <person name="Oyono O.L."/>
            <person name="Patti C."/>
            <person name="Phunkhang P."/>
            <person name="Pierre F."/>
            <person name="Priest M."/>
            <person name="Raghuraman S."/>
            <person name="Rege F."/>
            <person name="Reyes R."/>
            <person name="Rise C."/>
            <person name="Rogov P."/>
            <person name="Ross K."/>
            <person name="Ryan E."/>
            <person name="Settipalli S."/>
            <person name="Shea T."/>
            <person name="Sherpa N."/>
            <person name="Shi L."/>
            <person name="Shih D."/>
            <person name="Sparrow T."/>
            <person name="Spaulding J."/>
            <person name="Stalker J."/>
            <person name="Stange-Thomann N."/>
            <person name="Stavropoulos S."/>
            <person name="Stone C."/>
            <person name="Strader C."/>
            <person name="Tesfaye S."/>
            <person name="Thomson T."/>
            <person name="Thoulutsang Y."/>
            <person name="Thoulutsang D."/>
            <person name="Topham K."/>
            <person name="Topping I."/>
            <person name="Tsamla T."/>
            <person name="Vassiliev H."/>
            <person name="Vo A."/>
            <person name="Wangchuk T."/>
            <person name="Wangdi T."/>
            <person name="Weiand M."/>
            <person name="Wilkinson J."/>
            <person name="Wilson A."/>
            <person name="Yadav S."/>
            <person name="Young G."/>
            <person name="Yu Q."/>
            <person name="Zembek L."/>
            <person name="Zhong D."/>
            <person name="Zimmer A."/>
            <person name="Zwirko Z."/>
            <person name="Jaffe D.B."/>
            <person name="Alvarez P."/>
            <person name="Brockman W."/>
            <person name="Butler J."/>
            <person name="Chin C."/>
            <person name="Gnerre S."/>
            <person name="Grabherr M."/>
            <person name="Kleber M."/>
            <person name="Mauceli E."/>
            <person name="MacCallum I."/>
        </authorList>
    </citation>
    <scope>NUCLEOTIDE SEQUENCE [LARGE SCALE GENOMIC DNA]</scope>
    <source>
        <strain evidence="3">Rob3c / Tucson 14021-0248.25</strain>
    </source>
</reference>
<dbReference type="EMBL" id="CH480815">
    <property type="protein sequence ID" value="EDW41023.1"/>
    <property type="molecule type" value="Genomic_DNA"/>
</dbReference>
<dbReference type="HOGENOM" id="CLU_2225949_0_0_1"/>
<feature type="compositionally biased region" description="Polar residues" evidence="1">
    <location>
        <begin position="86"/>
        <end position="99"/>
    </location>
</feature>
<dbReference type="Proteomes" id="UP000001292">
    <property type="component" value="Unassembled WGS sequence"/>
</dbReference>
<protein>
    <submittedName>
        <fullName evidence="2">GM24790</fullName>
    </submittedName>
</protein>
<gene>
    <name evidence="2" type="primary">Dsec\GM24790</name>
    <name evidence="2" type="ORF">Dsec_GM24790</name>
</gene>
<sequence length="106" mass="11496">MRFTLPLPLTPGSKSRALDMSTTPSAFVCQGRLRRKWPGCKLPVAGCQFPSLPACQFPSCNSKLPHRAAAVAIVLPPANGWREAGTQAQQQHRRNTAATPPTPQQH</sequence>
<dbReference type="AlphaFoldDB" id="B4HDT3"/>